<reference evidence="2 5" key="2">
    <citation type="journal article" date="2019" name="Nat. Med.">
        <title>A library of human gut bacterial isolates paired with longitudinal multiomics data enables mechanistic microbiome research.</title>
        <authorList>
            <person name="Poyet M."/>
            <person name="Groussin M."/>
            <person name="Gibbons S.M."/>
            <person name="Avila-Pacheco J."/>
            <person name="Jiang X."/>
            <person name="Kearney S.M."/>
            <person name="Perrotta A.R."/>
            <person name="Berdy B."/>
            <person name="Zhao S."/>
            <person name="Lieberman T.D."/>
            <person name="Swanson P.K."/>
            <person name="Smith M."/>
            <person name="Roesemann S."/>
            <person name="Alexander J.E."/>
            <person name="Rich S.A."/>
            <person name="Livny J."/>
            <person name="Vlamakis H."/>
            <person name="Clish C."/>
            <person name="Bullock K."/>
            <person name="Deik A."/>
            <person name="Scott J."/>
            <person name="Pierce K.A."/>
            <person name="Xavier R.J."/>
            <person name="Alm E.J."/>
        </authorList>
    </citation>
    <scope>NUCLEOTIDE SEQUENCE [LARGE SCALE GENOMIC DNA]</scope>
    <source>
        <strain evidence="2 5">BIOML-A156</strain>
    </source>
</reference>
<evidence type="ECO:0000313" key="2">
    <source>
        <dbReference type="EMBL" id="KAB4474180.1"/>
    </source>
</evidence>
<evidence type="ECO:0000313" key="1">
    <source>
        <dbReference type="EMBL" id="CUP37155.1"/>
    </source>
</evidence>
<dbReference type="Proteomes" id="UP000488521">
    <property type="component" value="Unassembled WGS sequence"/>
</dbReference>
<protein>
    <submittedName>
        <fullName evidence="1">Bacterial putative lipoprotein (DUF940)</fullName>
    </submittedName>
    <submittedName>
        <fullName evidence="2">YjbH domain-containing protein</fullName>
    </submittedName>
</protein>
<dbReference type="Proteomes" id="UP001156218">
    <property type="component" value="Chromosome"/>
</dbReference>
<dbReference type="EMBL" id="CZAP01000005">
    <property type="protein sequence ID" value="CUP37155.1"/>
    <property type="molecule type" value="Genomic_DNA"/>
</dbReference>
<proteinExistence type="predicted"/>
<dbReference type="Proteomes" id="UP000095576">
    <property type="component" value="Unassembled WGS sequence"/>
</dbReference>
<gene>
    <name evidence="1" type="ORF">ERS852511_01890</name>
    <name evidence="2" type="ORF">GAN59_11770</name>
    <name evidence="3" type="ORF">KQP68_14090</name>
</gene>
<dbReference type="AlphaFoldDB" id="A0A174MTU9"/>
<dbReference type="EMBL" id="CP083680">
    <property type="protein sequence ID" value="UYU64716.1"/>
    <property type="molecule type" value="Genomic_DNA"/>
</dbReference>
<evidence type="ECO:0000313" key="6">
    <source>
        <dbReference type="Proteomes" id="UP001156218"/>
    </source>
</evidence>
<evidence type="ECO:0000313" key="4">
    <source>
        <dbReference type="Proteomes" id="UP000095576"/>
    </source>
</evidence>
<evidence type="ECO:0000313" key="5">
    <source>
        <dbReference type="Proteomes" id="UP000488521"/>
    </source>
</evidence>
<reference evidence="1 4" key="1">
    <citation type="submission" date="2015-09" db="EMBL/GenBank/DDBJ databases">
        <authorList>
            <consortium name="Pathogen Informatics"/>
        </authorList>
    </citation>
    <scope>NUCLEOTIDE SEQUENCE [LARGE SCALE GENOMIC DNA]</scope>
    <source>
        <strain evidence="1 4">2789STDY5834899</strain>
    </source>
</reference>
<reference evidence="3 6" key="3">
    <citation type="submission" date="2021-06" db="EMBL/GenBank/DDBJ databases">
        <title>Interrogation of the integrated mobile genetic elements in gut-associated Bacteroides with a consensus prediction approach.</title>
        <authorList>
            <person name="Campbell D.E."/>
            <person name="Leigh J.R."/>
            <person name="Kim T."/>
            <person name="England W."/>
            <person name="Whitaker R.J."/>
            <person name="Degnan P.H."/>
        </authorList>
    </citation>
    <scope>NUCLEOTIDE SEQUENCE [LARGE SCALE GENOMIC DNA]</scope>
    <source>
        <strain evidence="3 6">WAL8669</strain>
    </source>
</reference>
<accession>A0A174MTU9</accession>
<keyword evidence="1" id="KW-0449">Lipoprotein</keyword>
<organism evidence="1 4">
    <name type="scientific">Bacteroides thetaiotaomicron</name>
    <dbReference type="NCBI Taxonomy" id="818"/>
    <lineage>
        <taxon>Bacteria</taxon>
        <taxon>Pseudomonadati</taxon>
        <taxon>Bacteroidota</taxon>
        <taxon>Bacteroidia</taxon>
        <taxon>Bacteroidales</taxon>
        <taxon>Bacteroidaceae</taxon>
        <taxon>Bacteroides</taxon>
    </lineage>
</organism>
<sequence>MKRVFSILYIICCCTLESADAQSAGISEVLKELQMENISVVQKQDTITAAFETSVYRGSYNGIGIAIRRLITLPEVTTLQLVILDNALPQLCITLPAKLIEDYQSGKCDLDGVYRNMQMTTSTKTAMEALKGTKRESTTFGKVDVVLYPGVMLVNNVTYKLYKAAFELQPAVEMQLWKGASLRLQVCLPIVNNEPGKWDCIRPGYLTLRQEFRLDNHWKGYLTGGNFSDDRQGLAAGIGYFSSDGRWTVEGEGGITGSSHLYGNDWGMSKWKRVNGQLSVGYFIPQVNTQLKVSGGRFIYGDYGVCGTLSRYFGEYIVGLYGMYTDGETNAGFHFSIPLPGKKRSRHAVRVMLPDYFAFQYDMRSGNEFARRALGVSYRTEPKSAENSRFWQPDYIRYYLIRTNEKTKLK</sequence>
<dbReference type="EMBL" id="WCRS01000006">
    <property type="protein sequence ID" value="KAB4474180.1"/>
    <property type="molecule type" value="Genomic_DNA"/>
</dbReference>
<dbReference type="RefSeq" id="WP_016267916.1">
    <property type="nucleotide sequence ID" value="NZ_BQNN01000001.1"/>
</dbReference>
<name>A0A174MTU9_BACT4</name>
<evidence type="ECO:0000313" key="3">
    <source>
        <dbReference type="EMBL" id="UYU64716.1"/>
    </source>
</evidence>